<dbReference type="Proteomes" id="UP000887569">
    <property type="component" value="Unplaced"/>
</dbReference>
<protein>
    <submittedName>
        <fullName evidence="3">Uncharacterized protein</fullName>
    </submittedName>
</protein>
<sequence length="49" mass="5844">MLPFSSFSRWIYASMVGVLEILKFLKVGIFFLEYLRVFERTQTSMNFTV</sequence>
<dbReference type="AlphaFoldDB" id="A0A915AZK0"/>
<name>A0A915AZK0_PARUN</name>
<feature type="transmembrane region" description="Helical" evidence="1">
    <location>
        <begin position="12"/>
        <end position="35"/>
    </location>
</feature>
<keyword evidence="2" id="KW-1185">Reference proteome</keyword>
<evidence type="ECO:0000313" key="3">
    <source>
        <dbReference type="WBParaSite" id="PgR021_g045_t01"/>
    </source>
</evidence>
<evidence type="ECO:0000256" key="1">
    <source>
        <dbReference type="SAM" id="Phobius"/>
    </source>
</evidence>
<evidence type="ECO:0000313" key="2">
    <source>
        <dbReference type="Proteomes" id="UP000887569"/>
    </source>
</evidence>
<organism evidence="2 3">
    <name type="scientific">Parascaris univalens</name>
    <name type="common">Nematode worm</name>
    <dbReference type="NCBI Taxonomy" id="6257"/>
    <lineage>
        <taxon>Eukaryota</taxon>
        <taxon>Metazoa</taxon>
        <taxon>Ecdysozoa</taxon>
        <taxon>Nematoda</taxon>
        <taxon>Chromadorea</taxon>
        <taxon>Rhabditida</taxon>
        <taxon>Spirurina</taxon>
        <taxon>Ascaridomorpha</taxon>
        <taxon>Ascaridoidea</taxon>
        <taxon>Ascarididae</taxon>
        <taxon>Parascaris</taxon>
    </lineage>
</organism>
<keyword evidence="1" id="KW-0812">Transmembrane</keyword>
<dbReference type="WBParaSite" id="PgR021_g045_t01">
    <property type="protein sequence ID" value="PgR021_g045_t01"/>
    <property type="gene ID" value="PgR021_g045"/>
</dbReference>
<keyword evidence="1" id="KW-1133">Transmembrane helix</keyword>
<reference evidence="3" key="1">
    <citation type="submission" date="2022-11" db="UniProtKB">
        <authorList>
            <consortium name="WormBaseParasite"/>
        </authorList>
    </citation>
    <scope>IDENTIFICATION</scope>
</reference>
<keyword evidence="1" id="KW-0472">Membrane</keyword>
<accession>A0A915AZK0</accession>
<proteinExistence type="predicted"/>